<evidence type="ECO:0000313" key="2">
    <source>
        <dbReference type="Proteomes" id="UP001163223"/>
    </source>
</evidence>
<gene>
    <name evidence="1" type="ORF">OXU80_06275</name>
</gene>
<sequence length="318" mass="32331">MQIIVLITVPIFGLIAAGYAARASGLLGDAVADALARFVFAVAVPVLLFRTLARAEFGGENPVLLWTAYFGGVCVAWPLGTLLARKVGGLDRRTGVVAGVAAGFSNTVFIALPAVERAYGQAGLAPLLVILSVHLPLMTAAGTLLLEGAAAADLRAAGTPAPRRPVAQILASLVRAFLRNAIIIGILAGGAWRLTGLTIPPLLDEILAPLAGTAGPLALFSLGMSLRRFGLRGDLGLTLGIVGLSLVVMPAAVWLIAAPLLSPLWLKVAVLTAAAPSGVNAYLFATNVGAGEKLAASATLLGTCLSVVSLSAWLVILG</sequence>
<proteinExistence type="predicted"/>
<accession>A0ACD4NSR5</accession>
<evidence type="ECO:0000313" key="1">
    <source>
        <dbReference type="EMBL" id="WAJ29824.1"/>
    </source>
</evidence>
<name>A0ACD4NSR5_9HYPH</name>
<reference evidence="1" key="1">
    <citation type="submission" date="2022-11" db="EMBL/GenBank/DDBJ databases">
        <title>beta-Carotene-producing bacterium, Jeongeuplla avenae sp. nov., alleviates the salt stress of Arabidopsis seedlings.</title>
        <authorList>
            <person name="Jiang L."/>
            <person name="Lee J."/>
        </authorList>
    </citation>
    <scope>NUCLEOTIDE SEQUENCE</scope>
    <source>
        <strain evidence="1">DY_R2A_6</strain>
    </source>
</reference>
<organism evidence="1 2">
    <name type="scientific">Antarcticirhabdus aurantiaca</name>
    <dbReference type="NCBI Taxonomy" id="2606717"/>
    <lineage>
        <taxon>Bacteria</taxon>
        <taxon>Pseudomonadati</taxon>
        <taxon>Pseudomonadota</taxon>
        <taxon>Alphaproteobacteria</taxon>
        <taxon>Hyphomicrobiales</taxon>
        <taxon>Aurantimonadaceae</taxon>
        <taxon>Antarcticirhabdus</taxon>
    </lineage>
</organism>
<protein>
    <submittedName>
        <fullName evidence="1">AEC family transporter</fullName>
    </submittedName>
</protein>
<dbReference type="EMBL" id="CP113520">
    <property type="protein sequence ID" value="WAJ29824.1"/>
    <property type="molecule type" value="Genomic_DNA"/>
</dbReference>
<dbReference type="Proteomes" id="UP001163223">
    <property type="component" value="Chromosome"/>
</dbReference>
<keyword evidence="2" id="KW-1185">Reference proteome</keyword>